<proteinExistence type="predicted"/>
<evidence type="ECO:0000256" key="1">
    <source>
        <dbReference type="SAM" id="MobiDB-lite"/>
    </source>
</evidence>
<feature type="non-terminal residue" evidence="2">
    <location>
        <position position="461"/>
    </location>
</feature>
<evidence type="ECO:0000313" key="2">
    <source>
        <dbReference type="EMBL" id="KPP58071.1"/>
    </source>
</evidence>
<dbReference type="EMBL" id="JARO02014758">
    <property type="protein sequence ID" value="KPP58071.1"/>
    <property type="molecule type" value="Genomic_DNA"/>
</dbReference>
<feature type="compositionally biased region" description="Basic and acidic residues" evidence="1">
    <location>
        <begin position="159"/>
        <end position="176"/>
    </location>
</feature>
<evidence type="ECO:0000313" key="3">
    <source>
        <dbReference type="Proteomes" id="UP000034805"/>
    </source>
</evidence>
<organism evidence="2 3">
    <name type="scientific">Scleropages formosus</name>
    <name type="common">Asian bonytongue</name>
    <name type="synonym">Osteoglossum formosum</name>
    <dbReference type="NCBI Taxonomy" id="113540"/>
    <lineage>
        <taxon>Eukaryota</taxon>
        <taxon>Metazoa</taxon>
        <taxon>Chordata</taxon>
        <taxon>Craniata</taxon>
        <taxon>Vertebrata</taxon>
        <taxon>Euteleostomi</taxon>
        <taxon>Actinopterygii</taxon>
        <taxon>Neopterygii</taxon>
        <taxon>Teleostei</taxon>
        <taxon>Osteoglossocephala</taxon>
        <taxon>Osteoglossomorpha</taxon>
        <taxon>Osteoglossiformes</taxon>
        <taxon>Osteoglossidae</taxon>
        <taxon>Scleropages</taxon>
    </lineage>
</organism>
<accession>A0A0P7UCQ9</accession>
<sequence>MSEAIAAFQAQLSGLMETVFKAAMYEIVRLVEDSFVEEVSRSREQVEALRKRLQWAEGRRREAARCAQCGRATVWGPEHGGPEGRGLKQEGGPEGRWSSCPREEGDPAAAKGPEEATAPSAVKALEPAGAKDRERDATLKEETREEVLCGVRLQGPSKPRVEGAEEPDSVHVQRKDGEAQWDCMEGLDRATQGVGETSLLSTPQEAHGHAAKALSLVGPQQCTGGSEMDKTAGGLRTAFAQAVGGPRGVSQVKLQLVAECLSTSRSLDCKPQSDSDGPATIKQEDVQLAEWGRDTRPEDAFVQEVTAETTQTETEVDLSSSEHVSRVLGTRSKWEEPPLQTGGQRHPLLGDPVAVRRGAERTTVELPADGAGGLYGKSSQGPARVCTTEKPPGSTHFGRSFAQLRSQGFVFIAARSFALQLQDPTPLSATGGPEGVGSARAPVPRASRWKALPRPSAMSRD</sequence>
<feature type="compositionally biased region" description="Basic and acidic residues" evidence="1">
    <location>
        <begin position="80"/>
        <end position="93"/>
    </location>
</feature>
<name>A0A0P7UCQ9_SCLFO</name>
<comment type="caution">
    <text evidence="2">The sequence shown here is derived from an EMBL/GenBank/DDBJ whole genome shotgun (WGS) entry which is preliminary data.</text>
</comment>
<dbReference type="AlphaFoldDB" id="A0A0P7UCQ9"/>
<reference evidence="2 3" key="1">
    <citation type="submission" date="2015-08" db="EMBL/GenBank/DDBJ databases">
        <title>The genome of the Asian arowana (Scleropages formosus).</title>
        <authorList>
            <person name="Tan M.H."/>
            <person name="Gan H.M."/>
            <person name="Croft L.J."/>
            <person name="Austin C.M."/>
        </authorList>
    </citation>
    <scope>NUCLEOTIDE SEQUENCE [LARGE SCALE GENOMIC DNA]</scope>
    <source>
        <strain evidence="2">Aro1</strain>
    </source>
</reference>
<gene>
    <name evidence="2" type="ORF">Z043_124141</name>
</gene>
<protein>
    <submittedName>
        <fullName evidence="2">Uncharacterized protein</fullName>
    </submittedName>
</protein>
<feature type="compositionally biased region" description="Basic and acidic residues" evidence="1">
    <location>
        <begin position="129"/>
        <end position="147"/>
    </location>
</feature>
<feature type="region of interest" description="Disordered" evidence="1">
    <location>
        <begin position="73"/>
        <end position="176"/>
    </location>
</feature>
<dbReference type="Proteomes" id="UP000034805">
    <property type="component" value="Unassembled WGS sequence"/>
</dbReference>
<feature type="region of interest" description="Disordered" evidence="1">
    <location>
        <begin position="423"/>
        <end position="461"/>
    </location>
</feature>